<reference evidence="1 2" key="1">
    <citation type="journal article" date="2020" name="Front. Plant Sci.">
        <title>Isolation of Rhizosphere Bacteria That Improve Quality and Water Stress Tolerance in Greenhouse Ornamentals.</title>
        <authorList>
            <person name="Nordstedt N.P."/>
            <person name="Jones M.L."/>
        </authorList>
    </citation>
    <scope>NUCLEOTIDE SEQUENCE [LARGE SCALE GENOMIC DNA]</scope>
    <source>
        <strain evidence="1 2">C2F7</strain>
    </source>
</reference>
<dbReference type="EMBL" id="JABFMS010000017">
    <property type="protein sequence ID" value="NUT81708.1"/>
    <property type="molecule type" value="Genomic_DNA"/>
</dbReference>
<dbReference type="AlphaFoldDB" id="A0AAJ3KVR9"/>
<protein>
    <submittedName>
        <fullName evidence="1">Uncharacterized protein</fullName>
    </submittedName>
</protein>
<name>A0AAJ3KVR9_9PSED</name>
<dbReference type="RefSeq" id="WP_058543646.1">
    <property type="nucleotide sequence ID" value="NZ_CP045701.2"/>
</dbReference>
<sequence>MSLQLASTDEELKKLITRMESDALVTPAEFREIREKADIEVDSVTDESFRQGIEAFQAATDMVAERLQELALAARQAKLGVRDNKNPQANVEKERMKRSLKYAIEFQLAYIVLAYKSSLERL</sequence>
<gene>
    <name evidence="1" type="ORF">HNO85_12215</name>
</gene>
<accession>A0AAJ3KVR9</accession>
<dbReference type="Proteomes" id="UP000562723">
    <property type="component" value="Unassembled WGS sequence"/>
</dbReference>
<evidence type="ECO:0000313" key="1">
    <source>
        <dbReference type="EMBL" id="NUT81708.1"/>
    </source>
</evidence>
<comment type="caution">
    <text evidence="1">The sequence shown here is derived from an EMBL/GenBank/DDBJ whole genome shotgun (WGS) entry which is preliminary data.</text>
</comment>
<organism evidence="1 2">
    <name type="scientific">Pseudomonas brassicacearum</name>
    <dbReference type="NCBI Taxonomy" id="930166"/>
    <lineage>
        <taxon>Bacteria</taxon>
        <taxon>Pseudomonadati</taxon>
        <taxon>Pseudomonadota</taxon>
        <taxon>Gammaproteobacteria</taxon>
        <taxon>Pseudomonadales</taxon>
        <taxon>Pseudomonadaceae</taxon>
        <taxon>Pseudomonas</taxon>
    </lineage>
</organism>
<proteinExistence type="predicted"/>
<evidence type="ECO:0000313" key="2">
    <source>
        <dbReference type="Proteomes" id="UP000562723"/>
    </source>
</evidence>